<evidence type="ECO:0000313" key="3">
    <source>
        <dbReference type="Proteomes" id="UP000683417"/>
    </source>
</evidence>
<keyword evidence="1" id="KW-0812">Transmembrane</keyword>
<feature type="transmembrane region" description="Helical" evidence="1">
    <location>
        <begin position="80"/>
        <end position="101"/>
    </location>
</feature>
<keyword evidence="1" id="KW-1133">Transmembrane helix</keyword>
<keyword evidence="1" id="KW-0472">Membrane</keyword>
<gene>
    <name evidence="2" type="ORF">BGTH12_LOCUS1949</name>
</gene>
<accession>A0A9W4DJ32</accession>
<protein>
    <submittedName>
        <fullName evidence="2">BgTH12-06301</fullName>
    </submittedName>
</protein>
<name>A0A9W4DJ32_BLUGR</name>
<organism evidence="2 3">
    <name type="scientific">Blumeria graminis f. sp. triticale</name>
    <dbReference type="NCBI Taxonomy" id="1689686"/>
    <lineage>
        <taxon>Eukaryota</taxon>
        <taxon>Fungi</taxon>
        <taxon>Dikarya</taxon>
        <taxon>Ascomycota</taxon>
        <taxon>Pezizomycotina</taxon>
        <taxon>Leotiomycetes</taxon>
        <taxon>Erysiphales</taxon>
        <taxon>Erysiphaceae</taxon>
        <taxon>Blumeria</taxon>
    </lineage>
</organism>
<comment type="caution">
    <text evidence="2">The sequence shown here is derived from an EMBL/GenBank/DDBJ whole genome shotgun (WGS) entry which is preliminary data.</text>
</comment>
<dbReference type="AlphaFoldDB" id="A0A9W4DJ32"/>
<dbReference type="EMBL" id="CAJHIT010000004">
    <property type="protein sequence ID" value="CAD6500591.1"/>
    <property type="molecule type" value="Genomic_DNA"/>
</dbReference>
<feature type="transmembrane region" description="Helical" evidence="1">
    <location>
        <begin position="27"/>
        <end position="45"/>
    </location>
</feature>
<evidence type="ECO:0000313" key="2">
    <source>
        <dbReference type="EMBL" id="CAD6500591.1"/>
    </source>
</evidence>
<evidence type="ECO:0000256" key="1">
    <source>
        <dbReference type="SAM" id="Phobius"/>
    </source>
</evidence>
<dbReference type="Proteomes" id="UP000683417">
    <property type="component" value="Unassembled WGS sequence"/>
</dbReference>
<sequence length="118" mass="13728">MVVALKRENLMLIAGISPPVFLRWNQIASISLILLRTMLLTWKFHQLKITCTTAKSLKAKLFGTFMVRCFVRYVKFSTPISYFRTSLLTPIYLVLEIFYLSTAQISKIMSKERYLPTI</sequence>
<reference evidence="2" key="1">
    <citation type="submission" date="2020-10" db="EMBL/GenBank/DDBJ databases">
        <authorList>
            <person name="Muller C M."/>
        </authorList>
    </citation>
    <scope>NUCLEOTIDE SEQUENCE</scope>
    <source>
        <strain evidence="2">THUN-12</strain>
    </source>
</reference>
<proteinExistence type="predicted"/>